<dbReference type="Pfam" id="PF23559">
    <property type="entry name" value="WHD_DRP"/>
    <property type="match status" value="1"/>
</dbReference>
<name>A0A0E0ARR5_9ORYZ</name>
<dbReference type="InterPro" id="IPR036388">
    <property type="entry name" value="WH-like_DNA-bd_sf"/>
</dbReference>
<evidence type="ECO:0000259" key="5">
    <source>
        <dbReference type="Pfam" id="PF23559"/>
    </source>
</evidence>
<accession>A0A0E0ARR5</accession>
<evidence type="ECO:0000259" key="4">
    <source>
        <dbReference type="Pfam" id="PF00931"/>
    </source>
</evidence>
<evidence type="ECO:0000256" key="2">
    <source>
        <dbReference type="ARBA" id="ARBA00022737"/>
    </source>
</evidence>
<sequence length="1475" mass="167001">MALVPSMEASSNELQVFASSVGLGDCVDALEKKLRNASHVMYDAREIEIKNEALVESLPELQHLMHDAEEVLDEIDYFRMRAELDGADEEMLDVIHKCPQDSEIDGDVSEQGGSNLLVPEIGHAIVRAVPRAELDMGEISSQIWEISRPLDGLADAIQKALKLEPDCIVLAKQDEDQKRPLTTPYLTEAKIFGRDDERDKIIEVLTGDACRNLTLSVLPIFGNGGIGKTTLVQYVCSDSRIQTYFDITIWICVSLNFDIARITKQMLECVTGTDQGGGANLDHLQEMLQGELKDSRVLLVLDDMWDVKEKNEWARLIAPLSADKKGKGSVVLVTTRNRLVADTIYTLPQIELNPLKEEDFWNCFRAYAFGKEKGDKKLHDIGREIAKRLKGYPLAAKSVGGLLRKNVSSERWKRILDNKAWVSHQDKDGIVAILKISYDYLPLHLRRCFSYCSLFPKGYLIYAEDLVYLWISQGFVYPASDNRRLEEVGSEYLDDLVNLGFFDKVAKERTDIHYLIHDLMHDLAQDVSSKDCFTMDCPQLQPVPSTIRHLSIIATAQYSEFEKDMIELNRWQTKKLKSLMIFGSLGTTFVTCFQSVSDMLRNLRTLRLSGVEDDGDILSSFGHCIHLRYLRATKQEYDKQNPWLVRYDRHFPKELCRLYRLQFLNVGVNCYLSNLAKSFSNLVNLRHFICHEENHSQISEVGKLASLQELHQFKVRNDPNFHITQLGSLFELDSLCIFGLENLETKEEANSARLLDREQLRSLRLSWDASGMSDNTDIDKEILEGLQPHVSLNHLRISGYRSVAPPAWLGEASALIHLQSIYLEDCKHLRTLPPFVLLKSEVLTHSLEELVINEVDDLERWVVLEIKGCPKLKDHPLPCNLSAQTVFPLLNHFIIHNCPLLMPLPPLPLGPKVMRMAIINVGSPSYQCFQYNQFKSVPYYKTLLLDGKDKLRTPDGLLALQNLGALYEVSFVGCSNLTWFSWVEAFQQLKMLKKLNFQDCSNLLSIPAAPEDQDYRNSHELPCVEKLAIVSCCIRGNQLAHLLSLLPSLSCLELEDCPRAEDDECMLLIPPGPLTSLKEICIENCVNLSCGSSEGLKQLISLEKLRIGFKFISSLMPDEMEEDGHSLGQSILLPSSLKELVLDSVNHKLLSLSSLTSLKNLGIIDSPDLETLDLHSCTELEEIGLHECGALSYVRGLHTCIHLRSIEVFDSLLFWSAWSHALQELERVDHDLFPQLERIWTDDLSLLTTASCKYLMSLKRLGFYACEDDGHDNSTIDEPNVDEPNEAFLFLTSLEELEFNSYNKFDSLPAALHLPSVKKLAIKSCKSIKSLEKLGLPPSLEELHISGCGSLQSLPSKLNYLPSLKKLEIISCPCILSLQEQCLPASLEELVIESCQNLLSLPDETHHLSSLNKLEIKSCPGIKSLPESGLPPALREFWVWDCREELKRQCKNIRNIRRMSQMTELFPTEMEIENA</sequence>
<dbReference type="Gene3D" id="3.80.10.10">
    <property type="entry name" value="Ribonuclease Inhibitor"/>
    <property type="match status" value="3"/>
</dbReference>
<keyword evidence="8" id="KW-1185">Reference proteome</keyword>
<dbReference type="Proteomes" id="UP000026961">
    <property type="component" value="Chromosome 8"/>
</dbReference>
<dbReference type="FunFam" id="1.10.10.10:FF:000322">
    <property type="entry name" value="Probable disease resistance protein At1g63360"/>
    <property type="match status" value="1"/>
</dbReference>
<feature type="domain" description="Disease resistance protein winged helix" evidence="5">
    <location>
        <begin position="454"/>
        <end position="524"/>
    </location>
</feature>
<evidence type="ECO:0000256" key="1">
    <source>
        <dbReference type="ARBA" id="ARBA00022614"/>
    </source>
</evidence>
<dbReference type="Gene3D" id="3.40.50.300">
    <property type="entry name" value="P-loop containing nucleotide triphosphate hydrolases"/>
    <property type="match status" value="1"/>
</dbReference>
<dbReference type="eggNOG" id="KOG4658">
    <property type="taxonomic scope" value="Eukaryota"/>
</dbReference>
<evidence type="ECO:0008006" key="9">
    <source>
        <dbReference type="Google" id="ProtNLM"/>
    </source>
</evidence>
<dbReference type="Gene3D" id="1.10.8.430">
    <property type="entry name" value="Helical domain of apoptotic protease-activating factors"/>
    <property type="match status" value="1"/>
</dbReference>
<evidence type="ECO:0000313" key="7">
    <source>
        <dbReference type="EnsemblPlants" id="OGLUM08G05490.2"/>
    </source>
</evidence>
<dbReference type="InterPro" id="IPR056789">
    <property type="entry name" value="LRR_R13L1-DRL21"/>
</dbReference>
<dbReference type="GO" id="GO:0042742">
    <property type="term" value="P:defense response to bacterium"/>
    <property type="evidence" value="ECO:0007669"/>
    <property type="project" value="UniProtKB-ARBA"/>
</dbReference>
<keyword evidence="3" id="KW-0611">Plant defense</keyword>
<dbReference type="GO" id="GO:0002758">
    <property type="term" value="P:innate immune response-activating signaling pathway"/>
    <property type="evidence" value="ECO:0007669"/>
    <property type="project" value="UniProtKB-ARBA"/>
</dbReference>
<keyword evidence="1" id="KW-0433">Leucine-rich repeat</keyword>
<dbReference type="Pfam" id="PF00931">
    <property type="entry name" value="NB-ARC"/>
    <property type="match status" value="1"/>
</dbReference>
<dbReference type="PANTHER" id="PTHR36766:SF40">
    <property type="entry name" value="DISEASE RESISTANCE PROTEIN RGA3"/>
    <property type="match status" value="1"/>
</dbReference>
<dbReference type="PRINTS" id="PR00364">
    <property type="entry name" value="DISEASERSIST"/>
</dbReference>
<evidence type="ECO:0000313" key="8">
    <source>
        <dbReference type="Proteomes" id="UP000026961"/>
    </source>
</evidence>
<dbReference type="GO" id="GO:0043531">
    <property type="term" value="F:ADP binding"/>
    <property type="evidence" value="ECO:0007669"/>
    <property type="project" value="InterPro"/>
</dbReference>
<dbReference type="InterPro" id="IPR058922">
    <property type="entry name" value="WHD_DRP"/>
</dbReference>
<dbReference type="InterPro" id="IPR027417">
    <property type="entry name" value="P-loop_NTPase"/>
</dbReference>
<dbReference type="GO" id="GO:0009626">
    <property type="term" value="P:plant-type hypersensitive response"/>
    <property type="evidence" value="ECO:0007669"/>
    <property type="project" value="UniProtKB-ARBA"/>
</dbReference>
<evidence type="ECO:0000256" key="3">
    <source>
        <dbReference type="ARBA" id="ARBA00022821"/>
    </source>
</evidence>
<dbReference type="EnsemblPlants" id="OGLUM08G05490.2">
    <property type="protein sequence ID" value="OGLUM08G05490.2"/>
    <property type="gene ID" value="OGLUM08G05490"/>
</dbReference>
<dbReference type="SUPFAM" id="SSF52540">
    <property type="entry name" value="P-loop containing nucleoside triphosphate hydrolases"/>
    <property type="match status" value="1"/>
</dbReference>
<feature type="domain" description="NB-ARC" evidence="4">
    <location>
        <begin position="198"/>
        <end position="372"/>
    </location>
</feature>
<dbReference type="InterPro" id="IPR002182">
    <property type="entry name" value="NB-ARC"/>
</dbReference>
<protein>
    <recommendedName>
        <fullName evidence="9">NB-ARC domain-containing protein</fullName>
    </recommendedName>
</protein>
<proteinExistence type="predicted"/>
<dbReference type="Pfam" id="PF25019">
    <property type="entry name" value="LRR_R13L1-DRL21"/>
    <property type="match status" value="1"/>
</dbReference>
<dbReference type="InterPro" id="IPR042197">
    <property type="entry name" value="Apaf_helical"/>
</dbReference>
<dbReference type="InterPro" id="IPR032675">
    <property type="entry name" value="LRR_dom_sf"/>
</dbReference>
<evidence type="ECO:0000259" key="6">
    <source>
        <dbReference type="Pfam" id="PF25019"/>
    </source>
</evidence>
<reference evidence="7" key="2">
    <citation type="submission" date="2018-05" db="EMBL/GenBank/DDBJ databases">
        <title>OgluRS3 (Oryza glumaepatula Reference Sequence Version 3).</title>
        <authorList>
            <person name="Zhang J."/>
            <person name="Kudrna D."/>
            <person name="Lee S."/>
            <person name="Talag J."/>
            <person name="Welchert J."/>
            <person name="Wing R.A."/>
        </authorList>
    </citation>
    <scope>NUCLEOTIDE SEQUENCE [LARGE SCALE GENOMIC DNA]</scope>
</reference>
<organism evidence="7">
    <name type="scientific">Oryza glumipatula</name>
    <dbReference type="NCBI Taxonomy" id="40148"/>
    <lineage>
        <taxon>Eukaryota</taxon>
        <taxon>Viridiplantae</taxon>
        <taxon>Streptophyta</taxon>
        <taxon>Embryophyta</taxon>
        <taxon>Tracheophyta</taxon>
        <taxon>Spermatophyta</taxon>
        <taxon>Magnoliopsida</taxon>
        <taxon>Liliopsida</taxon>
        <taxon>Poales</taxon>
        <taxon>Poaceae</taxon>
        <taxon>BOP clade</taxon>
        <taxon>Oryzoideae</taxon>
        <taxon>Oryzeae</taxon>
        <taxon>Oryzinae</taxon>
        <taxon>Oryza</taxon>
    </lineage>
</organism>
<feature type="domain" description="R13L1/DRL21-like LRR repeat region" evidence="6">
    <location>
        <begin position="723"/>
        <end position="840"/>
    </location>
</feature>
<dbReference type="Gene3D" id="1.10.10.10">
    <property type="entry name" value="Winged helix-like DNA-binding domain superfamily/Winged helix DNA-binding domain"/>
    <property type="match status" value="1"/>
</dbReference>
<keyword evidence="2" id="KW-0677">Repeat</keyword>
<reference evidence="7" key="1">
    <citation type="submission" date="2015-04" db="UniProtKB">
        <authorList>
            <consortium name="EnsemblPlants"/>
        </authorList>
    </citation>
    <scope>IDENTIFICATION</scope>
</reference>
<dbReference type="PANTHER" id="PTHR36766">
    <property type="entry name" value="PLANT BROAD-SPECTRUM MILDEW RESISTANCE PROTEIN RPW8"/>
    <property type="match status" value="1"/>
</dbReference>
<dbReference type="SUPFAM" id="SSF52058">
    <property type="entry name" value="L domain-like"/>
    <property type="match status" value="2"/>
</dbReference>
<dbReference type="Gramene" id="OGLUM08G05490.2">
    <property type="protein sequence ID" value="OGLUM08G05490.2"/>
    <property type="gene ID" value="OGLUM08G05490"/>
</dbReference>